<dbReference type="AlphaFoldDB" id="I4B0V3"/>
<dbReference type="EMBL" id="CP002959">
    <property type="protein sequence ID" value="AFM10910.1"/>
    <property type="molecule type" value="Genomic_DNA"/>
</dbReference>
<dbReference type="KEGG" id="tpx:Turpa_0250"/>
<dbReference type="HOGENOM" id="CLU_1266432_0_0_12"/>
<keyword evidence="2" id="KW-1185">Reference proteome</keyword>
<dbReference type="Proteomes" id="UP000006048">
    <property type="component" value="Chromosome"/>
</dbReference>
<organism evidence="1 2">
    <name type="scientific">Turneriella parva (strain ATCC BAA-1111 / DSM 21527 / NCTC 11395 / H)</name>
    <name type="common">Leptospira parva</name>
    <dbReference type="NCBI Taxonomy" id="869212"/>
    <lineage>
        <taxon>Bacteria</taxon>
        <taxon>Pseudomonadati</taxon>
        <taxon>Spirochaetota</taxon>
        <taxon>Spirochaetia</taxon>
        <taxon>Leptospirales</taxon>
        <taxon>Leptospiraceae</taxon>
        <taxon>Turneriella</taxon>
    </lineage>
</organism>
<sequence length="218" mass="23838">MSVSGTKARAIIVKKKVAPGESLYLDCLLDSGDLRSFKIPGILKSATRSSFHYEPGAVHEIIFTAKGNERVIPRSIELQFSPYEDTQDYQRMHAVAEIVRLADYLKSGPECAEFFTILSDSLAALPYSGASASVCLDLCYWNLMVALGLAAHPGDEELENTVAFDLESGPLTAQEYAERPRAAFLLPGEWLRGLYGTPADSKVSAAGRETIRKFLSTI</sequence>
<dbReference type="RefSeq" id="WP_014801431.1">
    <property type="nucleotide sequence ID" value="NC_018020.1"/>
</dbReference>
<proteinExistence type="predicted"/>
<protein>
    <submittedName>
        <fullName evidence="1">DNA replication and repair protein RecO</fullName>
    </submittedName>
</protein>
<accession>I4B0V3</accession>
<dbReference type="STRING" id="869212.Turpa_0250"/>
<gene>
    <name evidence="1" type="ordered locus">Turpa_0250</name>
</gene>
<name>I4B0V3_TURPD</name>
<evidence type="ECO:0000313" key="2">
    <source>
        <dbReference type="Proteomes" id="UP000006048"/>
    </source>
</evidence>
<reference evidence="1 2" key="1">
    <citation type="submission" date="2012-06" db="EMBL/GenBank/DDBJ databases">
        <title>The complete chromosome of genome of Turneriella parva DSM 21527.</title>
        <authorList>
            <consortium name="US DOE Joint Genome Institute (JGI-PGF)"/>
            <person name="Lucas S."/>
            <person name="Han J."/>
            <person name="Lapidus A."/>
            <person name="Bruce D."/>
            <person name="Goodwin L."/>
            <person name="Pitluck S."/>
            <person name="Peters L."/>
            <person name="Kyrpides N."/>
            <person name="Mavromatis K."/>
            <person name="Ivanova N."/>
            <person name="Mikhailova N."/>
            <person name="Chertkov O."/>
            <person name="Detter J.C."/>
            <person name="Tapia R."/>
            <person name="Han C."/>
            <person name="Land M."/>
            <person name="Hauser L."/>
            <person name="Markowitz V."/>
            <person name="Cheng J.-F."/>
            <person name="Hugenholtz P."/>
            <person name="Woyke T."/>
            <person name="Wu D."/>
            <person name="Gronow S."/>
            <person name="Wellnitz S."/>
            <person name="Brambilla E."/>
            <person name="Klenk H.-P."/>
            <person name="Eisen J.A."/>
        </authorList>
    </citation>
    <scope>NUCLEOTIDE SEQUENCE [LARGE SCALE GENOMIC DNA]</scope>
    <source>
        <strain evidence="2">ATCC BAA-1111 / DSM 21527 / NCTC 11395 / H</strain>
    </source>
</reference>
<evidence type="ECO:0000313" key="1">
    <source>
        <dbReference type="EMBL" id="AFM10910.1"/>
    </source>
</evidence>